<accession>A0ABN9CPY0</accession>
<dbReference type="EMBL" id="CATNWA010011479">
    <property type="protein sequence ID" value="CAI9561799.1"/>
    <property type="molecule type" value="Genomic_DNA"/>
</dbReference>
<comment type="caution">
    <text evidence="2">The sequence shown here is derived from an EMBL/GenBank/DDBJ whole genome shotgun (WGS) entry which is preliminary data.</text>
</comment>
<organism evidence="2 3">
    <name type="scientific">Staurois parvus</name>
    <dbReference type="NCBI Taxonomy" id="386267"/>
    <lineage>
        <taxon>Eukaryota</taxon>
        <taxon>Metazoa</taxon>
        <taxon>Chordata</taxon>
        <taxon>Craniata</taxon>
        <taxon>Vertebrata</taxon>
        <taxon>Euteleostomi</taxon>
        <taxon>Amphibia</taxon>
        <taxon>Batrachia</taxon>
        <taxon>Anura</taxon>
        <taxon>Neobatrachia</taxon>
        <taxon>Ranoidea</taxon>
        <taxon>Ranidae</taxon>
        <taxon>Staurois</taxon>
    </lineage>
</organism>
<name>A0ABN9CPY0_9NEOB</name>
<evidence type="ECO:0000256" key="1">
    <source>
        <dbReference type="SAM" id="MobiDB-lite"/>
    </source>
</evidence>
<proteinExistence type="predicted"/>
<feature type="region of interest" description="Disordered" evidence="1">
    <location>
        <begin position="29"/>
        <end position="52"/>
    </location>
</feature>
<evidence type="ECO:0000313" key="2">
    <source>
        <dbReference type="EMBL" id="CAI9561799.1"/>
    </source>
</evidence>
<dbReference type="Proteomes" id="UP001162483">
    <property type="component" value="Unassembled WGS sequence"/>
</dbReference>
<protein>
    <submittedName>
        <fullName evidence="2">Uncharacterized protein</fullName>
    </submittedName>
</protein>
<gene>
    <name evidence="2" type="ORF">SPARVUS_LOCUS5498720</name>
</gene>
<evidence type="ECO:0000313" key="3">
    <source>
        <dbReference type="Proteomes" id="UP001162483"/>
    </source>
</evidence>
<reference evidence="2" key="1">
    <citation type="submission" date="2023-05" db="EMBL/GenBank/DDBJ databases">
        <authorList>
            <person name="Stuckert A."/>
        </authorList>
    </citation>
    <scope>NUCLEOTIDE SEQUENCE</scope>
</reference>
<keyword evidence="3" id="KW-1185">Reference proteome</keyword>
<sequence>MHLVLKYVIQFLAESSISCDSGVPISSISSDSGVPITSQSCDPGVPNPLPIM</sequence>